<evidence type="ECO:0000313" key="2">
    <source>
        <dbReference type="Proteomes" id="UP000018849"/>
    </source>
</evidence>
<accession>A0A656JUL4</accession>
<feature type="non-terminal residue" evidence="1">
    <location>
        <position position="1"/>
    </location>
</feature>
<proteinExistence type="predicted"/>
<dbReference type="Proteomes" id="UP000018849">
    <property type="component" value="Unassembled WGS sequence"/>
</dbReference>
<name>A0A656JUL4_PSESF</name>
<reference evidence="1 2" key="1">
    <citation type="journal article" date="2013" name="PLoS Pathog.">
        <title>Genomic analysis of the Kiwifruit pathogen Pseudomonas syringae pv. actinidiae provides insight into the origins of an emergent plant disease.</title>
        <authorList>
            <person name="McCann H.C."/>
            <person name="Rikkerink E.H."/>
            <person name="Bertels F."/>
            <person name="Fiers M."/>
            <person name="Lu A."/>
            <person name="Rees-George J."/>
            <person name="Andersen M.T."/>
            <person name="Gleave A.P."/>
            <person name="Haubold B."/>
            <person name="Wohlers M.W."/>
            <person name="Guttman D.S."/>
            <person name="Wang P.W."/>
            <person name="Straub C."/>
            <person name="Vanneste J.L."/>
            <person name="Rainey P.B."/>
            <person name="Templeton M.D."/>
        </authorList>
    </citation>
    <scope>NUCLEOTIDE SEQUENCE [LARGE SCALE GENOMIC DNA]</scope>
    <source>
        <strain evidence="1 2">ICMP 19096</strain>
    </source>
</reference>
<sequence length="73" mass="7912">TGQAVVSLARPESREAVVDLPVGLLASLDDSRQIRVISQLDEQVSVIASVRQLAPQIDAGTRTQRVRLALQHI</sequence>
<comment type="caution">
    <text evidence="1">The sequence shown here is derived from an EMBL/GenBank/DDBJ whole genome shotgun (WGS) entry which is preliminary data.</text>
</comment>
<dbReference type="EMBL" id="AOKF01002001">
    <property type="protein sequence ID" value="EPN55434.1"/>
    <property type="molecule type" value="Genomic_DNA"/>
</dbReference>
<protein>
    <submittedName>
        <fullName evidence="1">RND family efflux transporter MFP subunit</fullName>
    </submittedName>
</protein>
<organism evidence="1 2">
    <name type="scientific">Pseudomonas syringae pv. actinidiae ICMP 19096</name>
    <dbReference type="NCBI Taxonomy" id="1194405"/>
    <lineage>
        <taxon>Bacteria</taxon>
        <taxon>Pseudomonadati</taxon>
        <taxon>Pseudomonadota</taxon>
        <taxon>Gammaproteobacteria</taxon>
        <taxon>Pseudomonadales</taxon>
        <taxon>Pseudomonadaceae</taxon>
        <taxon>Pseudomonas</taxon>
        <taxon>Pseudomonas syringae</taxon>
    </lineage>
</organism>
<dbReference type="AlphaFoldDB" id="A0A656JUL4"/>
<gene>
    <name evidence="1" type="ORF">A245_23229</name>
</gene>
<evidence type="ECO:0000313" key="1">
    <source>
        <dbReference type="EMBL" id="EPN55434.1"/>
    </source>
</evidence>
<feature type="non-terminal residue" evidence="1">
    <location>
        <position position="73"/>
    </location>
</feature>